<keyword evidence="1" id="KW-0175">Coiled coil</keyword>
<evidence type="ECO:0000313" key="3">
    <source>
        <dbReference type="Proteomes" id="UP000316225"/>
    </source>
</evidence>
<dbReference type="Proteomes" id="UP000316225">
    <property type="component" value="Unassembled WGS sequence"/>
</dbReference>
<proteinExistence type="predicted"/>
<protein>
    <submittedName>
        <fullName evidence="2">Uncharacterized protein</fullName>
    </submittedName>
</protein>
<evidence type="ECO:0000256" key="1">
    <source>
        <dbReference type="SAM" id="Coils"/>
    </source>
</evidence>
<feature type="coiled-coil region" evidence="1">
    <location>
        <begin position="106"/>
        <end position="162"/>
    </location>
</feature>
<accession>A0A562NKN5</accession>
<dbReference type="RefSeq" id="WP_145398581.1">
    <property type="nucleotide sequence ID" value="NZ_VLKU01000008.1"/>
</dbReference>
<reference evidence="2 3" key="1">
    <citation type="journal article" date="2015" name="Stand. Genomic Sci.">
        <title>Genomic Encyclopedia of Bacterial and Archaeal Type Strains, Phase III: the genomes of soil and plant-associated and newly described type strains.</title>
        <authorList>
            <person name="Whitman W.B."/>
            <person name="Woyke T."/>
            <person name="Klenk H.P."/>
            <person name="Zhou Y."/>
            <person name="Lilburn T.G."/>
            <person name="Beck B.J."/>
            <person name="De Vos P."/>
            <person name="Vandamme P."/>
            <person name="Eisen J.A."/>
            <person name="Garrity G."/>
            <person name="Hugenholtz P."/>
            <person name="Kyrpides N.C."/>
        </authorList>
    </citation>
    <scope>NUCLEOTIDE SEQUENCE [LARGE SCALE GENOMIC DNA]</scope>
    <source>
        <strain evidence="2 3">CGMCC 1.5364</strain>
    </source>
</reference>
<keyword evidence="3" id="KW-1185">Reference proteome</keyword>
<organism evidence="2 3">
    <name type="scientific">Paracoccus sulfuroxidans</name>
    <dbReference type="NCBI Taxonomy" id="384678"/>
    <lineage>
        <taxon>Bacteria</taxon>
        <taxon>Pseudomonadati</taxon>
        <taxon>Pseudomonadota</taxon>
        <taxon>Alphaproteobacteria</taxon>
        <taxon>Rhodobacterales</taxon>
        <taxon>Paracoccaceae</taxon>
        <taxon>Paracoccus</taxon>
    </lineage>
</organism>
<sequence length="228" mass="25336">MNAISPIGHNNPPDAIDEITARFDDARAEAENWLDGNEVQTEGQMKAVDALRKDMREFRMALEAGQKSSSAPLYDAYKAEHGRWKPTLEDAQRIEKGLVALVDSFKRKLAAEKAEAERKARAEAAAARRAAEEAARAADASNIEAQREAAAAQFAAEEAQRRAVAASKDTVKGLRTFEVTEVLDPRGLINWIAKNRKDDLAEWMGDYARRNKLHIPGVVETRQERRAV</sequence>
<comment type="caution">
    <text evidence="2">The sequence shown here is derived from an EMBL/GenBank/DDBJ whole genome shotgun (WGS) entry which is preliminary data.</text>
</comment>
<name>A0A562NKN5_9RHOB</name>
<gene>
    <name evidence="2" type="ORF">IQ24_02652</name>
</gene>
<dbReference type="EMBL" id="VLKU01000008">
    <property type="protein sequence ID" value="TWI32777.1"/>
    <property type="molecule type" value="Genomic_DNA"/>
</dbReference>
<dbReference type="OrthoDB" id="7867498at2"/>
<dbReference type="AlphaFoldDB" id="A0A562NKN5"/>
<evidence type="ECO:0000313" key="2">
    <source>
        <dbReference type="EMBL" id="TWI32777.1"/>
    </source>
</evidence>